<proteinExistence type="predicted"/>
<evidence type="ECO:0000313" key="2">
    <source>
        <dbReference type="Proteomes" id="UP001162501"/>
    </source>
</evidence>
<dbReference type="EMBL" id="OX596089">
    <property type="protein sequence ID" value="CAN0529852.1"/>
    <property type="molecule type" value="Genomic_DNA"/>
</dbReference>
<name>A0AC59ZYM5_RANTA</name>
<accession>A0AC59ZYM5</accession>
<sequence length="76" mass="8131">MPTFLWPLLLLLTCSAPPARSPNVHTSVESPHTPAPGTSCLDHMWTQVKFSHDVPGMTVWLAVPPLPGPSPSPQAP</sequence>
<reference evidence="1" key="2">
    <citation type="submission" date="2025-03" db="EMBL/GenBank/DDBJ databases">
        <authorList>
            <consortium name="ELIXIR-Norway"/>
            <consortium name="Elixir Norway"/>
        </authorList>
    </citation>
    <scope>NUCLEOTIDE SEQUENCE</scope>
</reference>
<protein>
    <submittedName>
        <fullName evidence="1">Uncharacterized protein</fullName>
    </submittedName>
</protein>
<reference evidence="1" key="1">
    <citation type="submission" date="2023-05" db="EMBL/GenBank/DDBJ databases">
        <authorList>
            <consortium name="ELIXIR-Norway"/>
        </authorList>
    </citation>
    <scope>NUCLEOTIDE SEQUENCE</scope>
</reference>
<gene>
    <name evidence="1" type="ORF">MRATA1EN22A_LOCUS24505</name>
</gene>
<organism evidence="1 2">
    <name type="scientific">Rangifer tarandus platyrhynchus</name>
    <name type="common">Svalbard reindeer</name>
    <dbReference type="NCBI Taxonomy" id="3082113"/>
    <lineage>
        <taxon>Eukaryota</taxon>
        <taxon>Metazoa</taxon>
        <taxon>Chordata</taxon>
        <taxon>Craniata</taxon>
        <taxon>Vertebrata</taxon>
        <taxon>Euteleostomi</taxon>
        <taxon>Mammalia</taxon>
        <taxon>Eutheria</taxon>
        <taxon>Laurasiatheria</taxon>
        <taxon>Artiodactyla</taxon>
        <taxon>Ruminantia</taxon>
        <taxon>Pecora</taxon>
        <taxon>Cervidae</taxon>
        <taxon>Odocoileinae</taxon>
        <taxon>Rangifer</taxon>
    </lineage>
</organism>
<evidence type="ECO:0000313" key="1">
    <source>
        <dbReference type="EMBL" id="CAN0529852.1"/>
    </source>
</evidence>
<dbReference type="Proteomes" id="UP001162501">
    <property type="component" value="Chromosome 5"/>
</dbReference>